<name>A0A3Q7F650_SOLLC</name>
<proteinExistence type="predicted"/>
<dbReference type="Gramene" id="Solyc02g082650.3.1">
    <property type="protein sequence ID" value="Solyc02g082650.3.1.1"/>
    <property type="gene ID" value="Solyc02g082650.3"/>
</dbReference>
<reference evidence="2" key="2">
    <citation type="submission" date="2019-01" db="UniProtKB">
        <authorList>
            <consortium name="EnsemblPlants"/>
        </authorList>
    </citation>
    <scope>IDENTIFICATION</scope>
    <source>
        <strain evidence="2">cv. Heinz 1706</strain>
    </source>
</reference>
<accession>A0A3Q7F650</accession>
<dbReference type="EnsemblPlants" id="Solyc02g082650.3.1">
    <property type="protein sequence ID" value="Solyc02g082650.3.1.1"/>
    <property type="gene ID" value="Solyc02g082650.3"/>
</dbReference>
<keyword evidence="1" id="KW-0812">Transmembrane</keyword>
<feature type="transmembrane region" description="Helical" evidence="1">
    <location>
        <begin position="9"/>
        <end position="29"/>
    </location>
</feature>
<protein>
    <submittedName>
        <fullName evidence="2">Uncharacterized protein</fullName>
    </submittedName>
</protein>
<evidence type="ECO:0000256" key="1">
    <source>
        <dbReference type="SAM" id="Phobius"/>
    </source>
</evidence>
<sequence length="45" mass="5613">MKLRKEKKNIFPCLVLFHISNIQVIYLYYFRLVIRVINFLINLRE</sequence>
<dbReference type="InParanoid" id="A0A3Q7F650"/>
<keyword evidence="1" id="KW-0472">Membrane</keyword>
<dbReference type="Proteomes" id="UP000004994">
    <property type="component" value="Chromosome 2"/>
</dbReference>
<keyword evidence="3" id="KW-1185">Reference proteome</keyword>
<reference evidence="2" key="1">
    <citation type="journal article" date="2012" name="Nature">
        <title>The tomato genome sequence provides insights into fleshy fruit evolution.</title>
        <authorList>
            <consortium name="Tomato Genome Consortium"/>
        </authorList>
    </citation>
    <scope>NUCLEOTIDE SEQUENCE [LARGE SCALE GENOMIC DNA]</scope>
    <source>
        <strain evidence="2">cv. Heinz 1706</strain>
    </source>
</reference>
<dbReference type="AlphaFoldDB" id="A0A3Q7F650"/>
<keyword evidence="1" id="KW-1133">Transmembrane helix</keyword>
<evidence type="ECO:0000313" key="3">
    <source>
        <dbReference type="Proteomes" id="UP000004994"/>
    </source>
</evidence>
<evidence type="ECO:0000313" key="2">
    <source>
        <dbReference type="EnsemblPlants" id="Solyc02g082650.3.1.1"/>
    </source>
</evidence>
<organism evidence="2">
    <name type="scientific">Solanum lycopersicum</name>
    <name type="common">Tomato</name>
    <name type="synonym">Lycopersicon esculentum</name>
    <dbReference type="NCBI Taxonomy" id="4081"/>
    <lineage>
        <taxon>Eukaryota</taxon>
        <taxon>Viridiplantae</taxon>
        <taxon>Streptophyta</taxon>
        <taxon>Embryophyta</taxon>
        <taxon>Tracheophyta</taxon>
        <taxon>Spermatophyta</taxon>
        <taxon>Magnoliopsida</taxon>
        <taxon>eudicotyledons</taxon>
        <taxon>Gunneridae</taxon>
        <taxon>Pentapetalae</taxon>
        <taxon>asterids</taxon>
        <taxon>lamiids</taxon>
        <taxon>Solanales</taxon>
        <taxon>Solanaceae</taxon>
        <taxon>Solanoideae</taxon>
        <taxon>Solaneae</taxon>
        <taxon>Solanum</taxon>
        <taxon>Solanum subgen. Lycopersicon</taxon>
    </lineage>
</organism>